<reference evidence="3 4" key="1">
    <citation type="submission" date="2021-06" db="EMBL/GenBank/DDBJ databases">
        <authorList>
            <person name="Grouzdev D.S."/>
            <person name="Koziaeva V."/>
        </authorList>
    </citation>
    <scope>NUCLEOTIDE SEQUENCE [LARGE SCALE GENOMIC DNA]</scope>
    <source>
        <strain evidence="3 4">22</strain>
    </source>
</reference>
<keyword evidence="1" id="KW-0131">Cell cycle</keyword>
<dbReference type="SUPFAM" id="SSF48452">
    <property type="entry name" value="TPR-like"/>
    <property type="match status" value="1"/>
</dbReference>
<organism evidence="3 4">
    <name type="scientific">Prosthecodimorpha staleyi</name>
    <dbReference type="NCBI Taxonomy" id="2840188"/>
    <lineage>
        <taxon>Bacteria</taxon>
        <taxon>Pseudomonadati</taxon>
        <taxon>Pseudomonadota</taxon>
        <taxon>Alphaproteobacteria</taxon>
        <taxon>Hyphomicrobiales</taxon>
        <taxon>Ancalomicrobiaceae</taxon>
        <taxon>Prosthecodimorpha</taxon>
    </lineage>
</organism>
<feature type="region of interest" description="Disordered" evidence="2">
    <location>
        <begin position="97"/>
        <end position="154"/>
    </location>
</feature>
<dbReference type="GO" id="GO:0043093">
    <property type="term" value="P:FtsZ-dependent cytokinesis"/>
    <property type="evidence" value="ECO:0007669"/>
    <property type="project" value="UniProtKB-UniRule"/>
</dbReference>
<dbReference type="Gene3D" id="1.25.40.10">
    <property type="entry name" value="Tetratricopeptide repeat domain"/>
    <property type="match status" value="1"/>
</dbReference>
<feature type="compositionally biased region" description="Low complexity" evidence="2">
    <location>
        <begin position="103"/>
        <end position="132"/>
    </location>
</feature>
<feature type="coiled-coil region" evidence="1">
    <location>
        <begin position="40"/>
        <end position="74"/>
    </location>
</feature>
<comment type="subcellular location">
    <subcellularLocation>
        <location evidence="1">Periplasm</location>
    </subcellularLocation>
</comment>
<gene>
    <name evidence="3" type="primary">ybgF</name>
    <name evidence="1" type="synonym">cpoB</name>
    <name evidence="3" type="ORF">KL771_04970</name>
</gene>
<dbReference type="AlphaFoldDB" id="A0A947D1X9"/>
<accession>A0A947D1X9</accession>
<keyword evidence="1" id="KW-0732">Signal</keyword>
<dbReference type="NCBIfam" id="TIGR02795">
    <property type="entry name" value="tol_pal_ybgF"/>
    <property type="match status" value="1"/>
</dbReference>
<name>A0A947D1X9_9HYPH</name>
<protein>
    <recommendedName>
        <fullName evidence="1">Cell division coordinator CpoB</fullName>
    </recommendedName>
</protein>
<comment type="caution">
    <text evidence="3">The sequence shown here is derived from an EMBL/GenBank/DDBJ whole genome shotgun (WGS) entry which is preliminary data.</text>
</comment>
<dbReference type="InterPro" id="IPR019734">
    <property type="entry name" value="TPR_rpt"/>
</dbReference>
<dbReference type="InterPro" id="IPR011990">
    <property type="entry name" value="TPR-like_helical_dom_sf"/>
</dbReference>
<sequence>MVSRIFGAGGRLLVGAVLALGLAGPAAAQNLFGLGGDSGADIAQRRQAELNLKIQQLEGQIRNLNGQLEQMGFQVRQLQDGMTRMQKDFEYRLQEIENGQGGQQPQRRPQPGQKKTELAPPAGAVYADDGAPAVPPAPIGGAGPGRPAQGGGYPAAQGGVYPAAPVYGTAPAGPVPRPGPGAPPAPLGQLSANGDPIGGVIGGQGPLDLGARSGAMGANGGVVYAPAPQAVLQDSDAPPGVNLGPPPPQPRTAAVTTVNPRLRGAEPGGMASPADEYDAAYGYILNGEYELAETSFRTFLANHPTDRRSGSALYWLGESLLARNMFREAGDAFLKSYTQYPDGRNAPDSLLKLGIALQGYGERKAACTSYDELLTKYPKASKPIRDRAQAEKIRAKC</sequence>
<feature type="compositionally biased region" description="Gly residues" evidence="2">
    <location>
        <begin position="140"/>
        <end position="153"/>
    </location>
</feature>
<keyword evidence="1" id="KW-0574">Periplasm</keyword>
<proteinExistence type="inferred from homology"/>
<keyword evidence="4" id="KW-1185">Reference proteome</keyword>
<comment type="function">
    <text evidence="1">Mediates coordination of peptidoglycan synthesis and outer membrane constriction during cell division.</text>
</comment>
<dbReference type="EMBL" id="JAHHZF010000002">
    <property type="protein sequence ID" value="MBT9288788.1"/>
    <property type="molecule type" value="Genomic_DNA"/>
</dbReference>
<keyword evidence="1" id="KW-0175">Coiled coil</keyword>
<comment type="similarity">
    <text evidence="1">Belongs to the CpoB family.</text>
</comment>
<evidence type="ECO:0000313" key="4">
    <source>
        <dbReference type="Proteomes" id="UP000766595"/>
    </source>
</evidence>
<dbReference type="Proteomes" id="UP000766595">
    <property type="component" value="Unassembled WGS sequence"/>
</dbReference>
<dbReference type="RefSeq" id="WP_261967440.1">
    <property type="nucleotide sequence ID" value="NZ_JAHHZF010000002.1"/>
</dbReference>
<keyword evidence="1" id="KW-0132">Cell division</keyword>
<dbReference type="InterPro" id="IPR034706">
    <property type="entry name" value="CpoB"/>
</dbReference>
<dbReference type="Pfam" id="PF13174">
    <property type="entry name" value="TPR_6"/>
    <property type="match status" value="2"/>
</dbReference>
<evidence type="ECO:0000256" key="1">
    <source>
        <dbReference type="HAMAP-Rule" id="MF_02066"/>
    </source>
</evidence>
<evidence type="ECO:0000313" key="3">
    <source>
        <dbReference type="EMBL" id="MBT9288788.1"/>
    </source>
</evidence>
<dbReference type="InterPro" id="IPR014162">
    <property type="entry name" value="CpoB_C"/>
</dbReference>
<dbReference type="HAMAP" id="MF_02066">
    <property type="entry name" value="CpoB"/>
    <property type="match status" value="1"/>
</dbReference>
<evidence type="ECO:0000256" key="2">
    <source>
        <dbReference type="SAM" id="MobiDB-lite"/>
    </source>
</evidence>
<dbReference type="GO" id="GO:0030288">
    <property type="term" value="C:outer membrane-bounded periplasmic space"/>
    <property type="evidence" value="ECO:0007669"/>
    <property type="project" value="UniProtKB-UniRule"/>
</dbReference>